<evidence type="ECO:0000256" key="2">
    <source>
        <dbReference type="ARBA" id="ARBA00023125"/>
    </source>
</evidence>
<accession>A0ABW8XY30</accession>
<dbReference type="InterPro" id="IPR009057">
    <property type="entry name" value="Homeodomain-like_sf"/>
</dbReference>
<dbReference type="SMART" id="SM00342">
    <property type="entry name" value="HTH_ARAC"/>
    <property type="match status" value="1"/>
</dbReference>
<evidence type="ECO:0000313" key="6">
    <source>
        <dbReference type="Proteomes" id="UP001629058"/>
    </source>
</evidence>
<gene>
    <name evidence="5" type="ORF">ABS765_00890</name>
</gene>
<dbReference type="InterPro" id="IPR037923">
    <property type="entry name" value="HTH-like"/>
</dbReference>
<keyword evidence="2" id="KW-0238">DNA-binding</keyword>
<sequence>MNRKIQSLTLTKLKNHSAMRNEFVIMPFDEFMQKTQSYSDSHFKNKFYAVFLFKDGEGSVTLDNQELNIKPLKFFFINYNQVYHFKNFQSNTGDVLMFTKSFYNYVYTGNKMIKSDTALNNIAPYLLLSDESTADLSQTFKELQQEYLKNKLLRKEIICLLLKVFVLKYIRNSNKKNRIDPSLNHKKEIVEEFGHLVNQHYKDLKTTSKYAEKLNLSANYLNALIKENMDISAGQMIKNRVILEAQRLLLHTTLSVIEISYELGFNDNSHFGKYFKSATKYSPKEYRLLKTNNSYNDI</sequence>
<name>A0ABW8XY30_9FLAO</name>
<feature type="domain" description="HTH araC/xylS-type" evidence="4">
    <location>
        <begin position="191"/>
        <end position="289"/>
    </location>
</feature>
<dbReference type="PANTHER" id="PTHR43280:SF32">
    <property type="entry name" value="TRANSCRIPTIONAL REGULATORY PROTEIN"/>
    <property type="match status" value="1"/>
</dbReference>
<reference evidence="5 6" key="1">
    <citation type="submission" date="2024-06" db="EMBL/GenBank/DDBJ databases">
        <authorList>
            <person name="Kaempfer P."/>
            <person name="Viver T."/>
        </authorList>
    </citation>
    <scope>NUCLEOTIDE SEQUENCE [LARGE SCALE GENOMIC DNA]</scope>
    <source>
        <strain evidence="5 6">ST-37</strain>
    </source>
</reference>
<keyword evidence="1" id="KW-0805">Transcription regulation</keyword>
<evidence type="ECO:0000256" key="3">
    <source>
        <dbReference type="ARBA" id="ARBA00023163"/>
    </source>
</evidence>
<dbReference type="Gene3D" id="1.10.10.60">
    <property type="entry name" value="Homeodomain-like"/>
    <property type="match status" value="1"/>
</dbReference>
<dbReference type="InterPro" id="IPR018060">
    <property type="entry name" value="HTH_AraC"/>
</dbReference>
<dbReference type="EMBL" id="JBELPY010000001">
    <property type="protein sequence ID" value="MFL9832579.1"/>
    <property type="molecule type" value="Genomic_DNA"/>
</dbReference>
<keyword evidence="6" id="KW-1185">Reference proteome</keyword>
<evidence type="ECO:0000259" key="4">
    <source>
        <dbReference type="PROSITE" id="PS01124"/>
    </source>
</evidence>
<dbReference type="Pfam" id="PF12833">
    <property type="entry name" value="HTH_18"/>
    <property type="match status" value="1"/>
</dbReference>
<dbReference type="SUPFAM" id="SSF51215">
    <property type="entry name" value="Regulatory protein AraC"/>
    <property type="match status" value="1"/>
</dbReference>
<dbReference type="PANTHER" id="PTHR43280">
    <property type="entry name" value="ARAC-FAMILY TRANSCRIPTIONAL REGULATOR"/>
    <property type="match status" value="1"/>
</dbReference>
<dbReference type="PROSITE" id="PS01124">
    <property type="entry name" value="HTH_ARAC_FAMILY_2"/>
    <property type="match status" value="1"/>
</dbReference>
<protein>
    <submittedName>
        <fullName evidence="5">Helix-turn-helix domain-containing protein</fullName>
    </submittedName>
</protein>
<proteinExistence type="predicted"/>
<dbReference type="SUPFAM" id="SSF46689">
    <property type="entry name" value="Homeodomain-like"/>
    <property type="match status" value="1"/>
</dbReference>
<dbReference type="Proteomes" id="UP001629058">
    <property type="component" value="Unassembled WGS sequence"/>
</dbReference>
<evidence type="ECO:0000313" key="5">
    <source>
        <dbReference type="EMBL" id="MFL9832579.1"/>
    </source>
</evidence>
<dbReference type="RefSeq" id="WP_408086617.1">
    <property type="nucleotide sequence ID" value="NZ_JBELPY010000001.1"/>
</dbReference>
<keyword evidence="3" id="KW-0804">Transcription</keyword>
<evidence type="ECO:0000256" key="1">
    <source>
        <dbReference type="ARBA" id="ARBA00023015"/>
    </source>
</evidence>
<organism evidence="5 6">
    <name type="scientific">Chryseobacterium terrae</name>
    <dbReference type="NCBI Taxonomy" id="3163299"/>
    <lineage>
        <taxon>Bacteria</taxon>
        <taxon>Pseudomonadati</taxon>
        <taxon>Bacteroidota</taxon>
        <taxon>Flavobacteriia</taxon>
        <taxon>Flavobacteriales</taxon>
        <taxon>Weeksellaceae</taxon>
        <taxon>Chryseobacterium group</taxon>
        <taxon>Chryseobacterium</taxon>
    </lineage>
</organism>
<comment type="caution">
    <text evidence="5">The sequence shown here is derived from an EMBL/GenBank/DDBJ whole genome shotgun (WGS) entry which is preliminary data.</text>
</comment>